<name>A0A7M1S9H4_9BACT</name>
<dbReference type="Proteomes" id="UP000595074">
    <property type="component" value="Chromosome"/>
</dbReference>
<proteinExistence type="predicted"/>
<evidence type="ECO:0000313" key="3">
    <source>
        <dbReference type="Proteomes" id="UP000595074"/>
    </source>
</evidence>
<protein>
    <recommendedName>
        <fullName evidence="4">Copper resistance protein D domain-containing protein</fullName>
    </recommendedName>
</protein>
<dbReference type="EMBL" id="CP063164">
    <property type="protein sequence ID" value="QOR62980.1"/>
    <property type="molecule type" value="Genomic_DNA"/>
</dbReference>
<dbReference type="AlphaFoldDB" id="A0A7M1S9H4"/>
<gene>
    <name evidence="2" type="ORF">IMZ28_04740</name>
</gene>
<keyword evidence="1" id="KW-0472">Membrane</keyword>
<sequence length="153" mass="17520">MWEWITRWAFHIHLIMAISWIGGSVFMFVLGITLRDKKAQKEVYPHVGPIFGWFEVVALVLLLATGFIMGINYHLFEILLNPNGSEISDALLNKVVLVSILTIATVVHFVIAYKTNGRERTPVQQFLSRGSSMLIFFLNLFVMHYAIVLRNIL</sequence>
<keyword evidence="1" id="KW-0812">Transmembrane</keyword>
<evidence type="ECO:0000313" key="2">
    <source>
        <dbReference type="EMBL" id="QOR62980.1"/>
    </source>
</evidence>
<evidence type="ECO:0008006" key="4">
    <source>
        <dbReference type="Google" id="ProtNLM"/>
    </source>
</evidence>
<feature type="transmembrane region" description="Helical" evidence="1">
    <location>
        <begin position="12"/>
        <end position="32"/>
    </location>
</feature>
<organism evidence="2 3">
    <name type="scientific">Sulfurovum indicum</name>
    <dbReference type="NCBI Taxonomy" id="2779528"/>
    <lineage>
        <taxon>Bacteria</taxon>
        <taxon>Pseudomonadati</taxon>
        <taxon>Campylobacterota</taxon>
        <taxon>Epsilonproteobacteria</taxon>
        <taxon>Campylobacterales</taxon>
        <taxon>Sulfurovaceae</taxon>
        <taxon>Sulfurovum</taxon>
    </lineage>
</organism>
<accession>A0A7M1S9H4</accession>
<feature type="transmembrane region" description="Helical" evidence="1">
    <location>
        <begin position="134"/>
        <end position="152"/>
    </location>
</feature>
<reference evidence="2 3" key="1">
    <citation type="submission" date="2020-10" db="EMBL/GenBank/DDBJ databases">
        <title>The genome of sulfurovum sp.</title>
        <authorList>
            <person name="Xie S."/>
            <person name="Shao Z."/>
            <person name="Jiang L."/>
        </authorList>
    </citation>
    <scope>NUCLEOTIDE SEQUENCE [LARGE SCALE GENOMIC DNA]</scope>
    <source>
        <strain evidence="2 3">ST-419</strain>
    </source>
</reference>
<evidence type="ECO:0000256" key="1">
    <source>
        <dbReference type="SAM" id="Phobius"/>
    </source>
</evidence>
<feature type="transmembrane region" description="Helical" evidence="1">
    <location>
        <begin position="95"/>
        <end position="113"/>
    </location>
</feature>
<feature type="transmembrane region" description="Helical" evidence="1">
    <location>
        <begin position="53"/>
        <end position="75"/>
    </location>
</feature>
<keyword evidence="1" id="KW-1133">Transmembrane helix</keyword>
<keyword evidence="3" id="KW-1185">Reference proteome</keyword>
<dbReference type="KEGG" id="sinu:IMZ28_04740"/>